<keyword evidence="3" id="KW-1185">Reference proteome</keyword>
<reference evidence="2" key="1">
    <citation type="journal article" date="2010" name="Science">
        <title>Plasticity of animal genome architecture unmasked by rapid evolution of a pelagic tunicate.</title>
        <authorList>
            <person name="Denoeud F."/>
            <person name="Henriet S."/>
            <person name="Mungpakdee S."/>
            <person name="Aury J.M."/>
            <person name="Da Silva C."/>
            <person name="Brinkmann H."/>
            <person name="Mikhaleva J."/>
            <person name="Olsen L.C."/>
            <person name="Jubin C."/>
            <person name="Canestro C."/>
            <person name="Bouquet J.M."/>
            <person name="Danks G."/>
            <person name="Poulain J."/>
            <person name="Campsteijn C."/>
            <person name="Adamski M."/>
            <person name="Cross I."/>
            <person name="Yadetie F."/>
            <person name="Muffato M."/>
            <person name="Louis A."/>
            <person name="Butcher S."/>
            <person name="Tsagkogeorga G."/>
            <person name="Konrad A."/>
            <person name="Singh S."/>
            <person name="Jensen M.F."/>
            <person name="Cong E.H."/>
            <person name="Eikeseth-Otteraa H."/>
            <person name="Noel B."/>
            <person name="Anthouard V."/>
            <person name="Porcel B.M."/>
            <person name="Kachouri-Lafond R."/>
            <person name="Nishino A."/>
            <person name="Ugolini M."/>
            <person name="Chourrout P."/>
            <person name="Nishida H."/>
            <person name="Aasland R."/>
            <person name="Huzurbazar S."/>
            <person name="Westhof E."/>
            <person name="Delsuc F."/>
            <person name="Lehrach H."/>
            <person name="Reinhardt R."/>
            <person name="Weissenbach J."/>
            <person name="Roy S.W."/>
            <person name="Artiguenave F."/>
            <person name="Postlethwait J.H."/>
            <person name="Manak J.R."/>
            <person name="Thompson E.M."/>
            <person name="Jaillon O."/>
            <person name="Du Pasquier L."/>
            <person name="Boudinot P."/>
            <person name="Liberles D.A."/>
            <person name="Volff J.N."/>
            <person name="Philippe H."/>
            <person name="Lenhard B."/>
            <person name="Roest Crollius H."/>
            <person name="Wincker P."/>
            <person name="Chourrout D."/>
        </authorList>
    </citation>
    <scope>NUCLEOTIDE SEQUENCE [LARGE SCALE GENOMIC DNA]</scope>
</reference>
<proteinExistence type="predicted"/>
<dbReference type="AlphaFoldDB" id="E4WYI0"/>
<evidence type="ECO:0000313" key="3">
    <source>
        <dbReference type="Proteomes" id="UP000001307"/>
    </source>
</evidence>
<keyword evidence="1" id="KW-0472">Membrane</keyword>
<gene>
    <name evidence="2" type="ORF">GSOID_T00013517001</name>
</gene>
<dbReference type="Proteomes" id="UP000001307">
    <property type="component" value="Unassembled WGS sequence"/>
</dbReference>
<sequence length="85" mass="9422">MQDDSLLGKTNEEALERLNAPEYQNTPCRLLIMHGPRDRSVAKDDVDPSLDEIFPKNLSALTYYTPAAILAGICACIVAFAIKKR</sequence>
<dbReference type="InParanoid" id="E4WYI0"/>
<dbReference type="EMBL" id="FN653019">
    <property type="protein sequence ID" value="CBY22744.1"/>
    <property type="molecule type" value="Genomic_DNA"/>
</dbReference>
<organism evidence="2">
    <name type="scientific">Oikopleura dioica</name>
    <name type="common">Tunicate</name>
    <dbReference type="NCBI Taxonomy" id="34765"/>
    <lineage>
        <taxon>Eukaryota</taxon>
        <taxon>Metazoa</taxon>
        <taxon>Chordata</taxon>
        <taxon>Tunicata</taxon>
        <taxon>Appendicularia</taxon>
        <taxon>Copelata</taxon>
        <taxon>Oikopleuridae</taxon>
        <taxon>Oikopleura</taxon>
    </lineage>
</organism>
<evidence type="ECO:0000256" key="1">
    <source>
        <dbReference type="SAM" id="Phobius"/>
    </source>
</evidence>
<evidence type="ECO:0000313" key="2">
    <source>
        <dbReference type="EMBL" id="CBY22744.1"/>
    </source>
</evidence>
<name>E4WYI0_OIKDI</name>
<accession>E4WYI0</accession>
<keyword evidence="1" id="KW-0812">Transmembrane</keyword>
<protein>
    <submittedName>
        <fullName evidence="2">Uncharacterized protein</fullName>
    </submittedName>
</protein>
<dbReference type="OrthoDB" id="10440646at2759"/>
<keyword evidence="1" id="KW-1133">Transmembrane helix</keyword>
<feature type="transmembrane region" description="Helical" evidence="1">
    <location>
        <begin position="63"/>
        <end position="82"/>
    </location>
</feature>